<evidence type="ECO:0000313" key="2">
    <source>
        <dbReference type="EMBL" id="TFK25295.1"/>
    </source>
</evidence>
<keyword evidence="1" id="KW-0472">Membrane</keyword>
<organism evidence="2 3">
    <name type="scientific">Coprinopsis marcescibilis</name>
    <name type="common">Agaric fungus</name>
    <name type="synonym">Psathyrella marcescibilis</name>
    <dbReference type="NCBI Taxonomy" id="230819"/>
    <lineage>
        <taxon>Eukaryota</taxon>
        <taxon>Fungi</taxon>
        <taxon>Dikarya</taxon>
        <taxon>Basidiomycota</taxon>
        <taxon>Agaricomycotina</taxon>
        <taxon>Agaricomycetes</taxon>
        <taxon>Agaricomycetidae</taxon>
        <taxon>Agaricales</taxon>
        <taxon>Agaricineae</taxon>
        <taxon>Psathyrellaceae</taxon>
        <taxon>Coprinopsis</taxon>
    </lineage>
</organism>
<dbReference type="AlphaFoldDB" id="A0A5C3KYE4"/>
<dbReference type="EMBL" id="ML210188">
    <property type="protein sequence ID" value="TFK25295.1"/>
    <property type="molecule type" value="Genomic_DNA"/>
</dbReference>
<reference evidence="2 3" key="1">
    <citation type="journal article" date="2019" name="Nat. Ecol. Evol.">
        <title>Megaphylogeny resolves global patterns of mushroom evolution.</title>
        <authorList>
            <person name="Varga T."/>
            <person name="Krizsan K."/>
            <person name="Foldi C."/>
            <person name="Dima B."/>
            <person name="Sanchez-Garcia M."/>
            <person name="Sanchez-Ramirez S."/>
            <person name="Szollosi G.J."/>
            <person name="Szarkandi J.G."/>
            <person name="Papp V."/>
            <person name="Albert L."/>
            <person name="Andreopoulos W."/>
            <person name="Angelini C."/>
            <person name="Antonin V."/>
            <person name="Barry K.W."/>
            <person name="Bougher N.L."/>
            <person name="Buchanan P."/>
            <person name="Buyck B."/>
            <person name="Bense V."/>
            <person name="Catcheside P."/>
            <person name="Chovatia M."/>
            <person name="Cooper J."/>
            <person name="Damon W."/>
            <person name="Desjardin D."/>
            <person name="Finy P."/>
            <person name="Geml J."/>
            <person name="Haridas S."/>
            <person name="Hughes K."/>
            <person name="Justo A."/>
            <person name="Karasinski D."/>
            <person name="Kautmanova I."/>
            <person name="Kiss B."/>
            <person name="Kocsube S."/>
            <person name="Kotiranta H."/>
            <person name="LaButti K.M."/>
            <person name="Lechner B.E."/>
            <person name="Liimatainen K."/>
            <person name="Lipzen A."/>
            <person name="Lukacs Z."/>
            <person name="Mihaltcheva S."/>
            <person name="Morgado L.N."/>
            <person name="Niskanen T."/>
            <person name="Noordeloos M.E."/>
            <person name="Ohm R.A."/>
            <person name="Ortiz-Santana B."/>
            <person name="Ovrebo C."/>
            <person name="Racz N."/>
            <person name="Riley R."/>
            <person name="Savchenko A."/>
            <person name="Shiryaev A."/>
            <person name="Soop K."/>
            <person name="Spirin V."/>
            <person name="Szebenyi C."/>
            <person name="Tomsovsky M."/>
            <person name="Tulloss R.E."/>
            <person name="Uehling J."/>
            <person name="Grigoriev I.V."/>
            <person name="Vagvolgyi C."/>
            <person name="Papp T."/>
            <person name="Martin F.M."/>
            <person name="Miettinen O."/>
            <person name="Hibbett D.S."/>
            <person name="Nagy L.G."/>
        </authorList>
    </citation>
    <scope>NUCLEOTIDE SEQUENCE [LARGE SCALE GENOMIC DNA]</scope>
    <source>
        <strain evidence="2 3">CBS 121175</strain>
    </source>
</reference>
<keyword evidence="3" id="KW-1185">Reference proteome</keyword>
<evidence type="ECO:0000313" key="3">
    <source>
        <dbReference type="Proteomes" id="UP000307440"/>
    </source>
</evidence>
<sequence>MPARSHRRRTGTSIFAPTVALSKLGRSFEQYRGGELRRRLKDMFRSSRRILCLPLESMMNCGVVCYRARGPIWTPSLLVFVAMRIYRTGSESPNTPAVASACLQCVWSQAPPRGLNLIIQILGAFCMKCGVVNYLMNDFI</sequence>
<dbReference type="Proteomes" id="UP000307440">
    <property type="component" value="Unassembled WGS sequence"/>
</dbReference>
<accession>A0A5C3KYE4</accession>
<feature type="transmembrane region" description="Helical" evidence="1">
    <location>
        <begin position="117"/>
        <end position="136"/>
    </location>
</feature>
<keyword evidence="1" id="KW-0812">Transmembrane</keyword>
<evidence type="ECO:0000256" key="1">
    <source>
        <dbReference type="SAM" id="Phobius"/>
    </source>
</evidence>
<proteinExistence type="predicted"/>
<protein>
    <submittedName>
        <fullName evidence="2">Uncharacterized protein</fullName>
    </submittedName>
</protein>
<name>A0A5C3KYE4_COPMA</name>
<gene>
    <name evidence="2" type="ORF">FA15DRAFT_364720</name>
</gene>
<keyword evidence="1" id="KW-1133">Transmembrane helix</keyword>